<protein>
    <submittedName>
        <fullName evidence="1">Uncharacterized protein</fullName>
    </submittedName>
</protein>
<name>A0AAN6GN89_9BASI</name>
<reference evidence="1" key="1">
    <citation type="journal article" date="2023" name="PhytoFront">
        <title>Draft Genome Resources of Seven Strains of Tilletia horrida, Causal Agent of Kernel Smut of Rice.</title>
        <authorList>
            <person name="Khanal S."/>
            <person name="Antony Babu S."/>
            <person name="Zhou X.G."/>
        </authorList>
    </citation>
    <scope>NUCLEOTIDE SEQUENCE</scope>
    <source>
        <strain evidence="1">TX6</strain>
    </source>
</reference>
<accession>A0AAN6GN89</accession>
<evidence type="ECO:0000313" key="1">
    <source>
        <dbReference type="EMBL" id="KAK0545614.1"/>
    </source>
</evidence>
<dbReference type="AlphaFoldDB" id="A0AAN6GN89"/>
<proteinExistence type="predicted"/>
<gene>
    <name evidence="1" type="ORF">OC846_005590</name>
</gene>
<comment type="caution">
    <text evidence="1">The sequence shown here is derived from an EMBL/GenBank/DDBJ whole genome shotgun (WGS) entry which is preliminary data.</text>
</comment>
<dbReference type="EMBL" id="JAPDMZ010000223">
    <property type="protein sequence ID" value="KAK0545614.1"/>
    <property type="molecule type" value="Genomic_DNA"/>
</dbReference>
<sequence length="222" mass="24198">MASALDSYSVQLRSSLPDLDHAEQRFKRAGGLVKIQAALAEVAKQHPSSDRFGLHLLHRHSDLEDDEIMVESGPATQPYHLADLSSAAISGLRASVWGLSQDIKKFTPLQFAFGEEDSGKGMDDLDAALAEAVAEVLVQHGLEHVFGLAATEPGQEMMMETTHGRAEILIPARQLAEELAATDVLWPLSGLGPGPARPTAQCAQRCIKDRDGRHHHYHFKLK</sequence>
<dbReference type="Proteomes" id="UP001176517">
    <property type="component" value="Unassembled WGS sequence"/>
</dbReference>
<evidence type="ECO:0000313" key="2">
    <source>
        <dbReference type="Proteomes" id="UP001176517"/>
    </source>
</evidence>
<organism evidence="1 2">
    <name type="scientific">Tilletia horrida</name>
    <dbReference type="NCBI Taxonomy" id="155126"/>
    <lineage>
        <taxon>Eukaryota</taxon>
        <taxon>Fungi</taxon>
        <taxon>Dikarya</taxon>
        <taxon>Basidiomycota</taxon>
        <taxon>Ustilaginomycotina</taxon>
        <taxon>Exobasidiomycetes</taxon>
        <taxon>Tilletiales</taxon>
        <taxon>Tilletiaceae</taxon>
        <taxon>Tilletia</taxon>
    </lineage>
</organism>
<keyword evidence="2" id="KW-1185">Reference proteome</keyword>